<reference evidence="8 9" key="1">
    <citation type="journal article" date="2020" name="Nat. Food">
        <title>A phased Vanilla planifolia genome enables genetic improvement of flavour and production.</title>
        <authorList>
            <person name="Hasing T."/>
            <person name="Tang H."/>
            <person name="Brym M."/>
            <person name="Khazi F."/>
            <person name="Huang T."/>
            <person name="Chambers A.H."/>
        </authorList>
    </citation>
    <scope>NUCLEOTIDE SEQUENCE [LARGE SCALE GENOMIC DNA]</scope>
    <source>
        <tissue evidence="8">Leaf</tissue>
    </source>
</reference>
<comment type="similarity">
    <text evidence="2">Belongs to the major facilitator superfamily. Folate-biopterin transporter (TC 2.A.71) family.</text>
</comment>
<feature type="transmembrane region" description="Helical" evidence="7">
    <location>
        <begin position="374"/>
        <end position="394"/>
    </location>
</feature>
<evidence type="ECO:0000256" key="2">
    <source>
        <dbReference type="ARBA" id="ARBA00007015"/>
    </source>
</evidence>
<dbReference type="NCBIfam" id="TIGR00788">
    <property type="entry name" value="fbt"/>
    <property type="match status" value="1"/>
</dbReference>
<feature type="transmembrane region" description="Helical" evidence="7">
    <location>
        <begin position="406"/>
        <end position="430"/>
    </location>
</feature>
<comment type="subcellular location">
    <subcellularLocation>
        <location evidence="1">Membrane</location>
        <topology evidence="1">Multi-pass membrane protein</topology>
    </subcellularLocation>
</comment>
<comment type="caution">
    <text evidence="8">The sequence shown here is derived from an EMBL/GenBank/DDBJ whole genome shotgun (WGS) entry which is preliminary data.</text>
</comment>
<dbReference type="AlphaFoldDB" id="A0A835PCH8"/>
<feature type="transmembrane region" description="Helical" evidence="7">
    <location>
        <begin position="342"/>
        <end position="362"/>
    </location>
</feature>
<dbReference type="SUPFAM" id="SSF103473">
    <property type="entry name" value="MFS general substrate transporter"/>
    <property type="match status" value="1"/>
</dbReference>
<protein>
    <submittedName>
        <fullName evidence="8">Uncharacterized protein</fullName>
    </submittedName>
</protein>
<dbReference type="PANTHER" id="PTHR31585">
    <property type="entry name" value="FOLATE-BIOPTERIN TRANSPORTER 1, CHLOROPLASTIC"/>
    <property type="match status" value="1"/>
</dbReference>
<proteinExistence type="inferred from homology"/>
<keyword evidence="4 7" id="KW-0812">Transmembrane</keyword>
<dbReference type="Pfam" id="PF03092">
    <property type="entry name" value="BT1"/>
    <property type="match status" value="1"/>
</dbReference>
<accession>A0A835PCH8</accession>
<evidence type="ECO:0000256" key="1">
    <source>
        <dbReference type="ARBA" id="ARBA00004141"/>
    </source>
</evidence>
<dbReference type="GO" id="GO:0016020">
    <property type="term" value="C:membrane"/>
    <property type="evidence" value="ECO:0007669"/>
    <property type="project" value="UniProtKB-SubCell"/>
</dbReference>
<dbReference type="OrthoDB" id="1923497at2759"/>
<feature type="transmembrane region" description="Helical" evidence="7">
    <location>
        <begin position="248"/>
        <end position="267"/>
    </location>
</feature>
<feature type="transmembrane region" description="Helical" evidence="7">
    <location>
        <begin position="480"/>
        <end position="499"/>
    </location>
</feature>
<evidence type="ECO:0000256" key="3">
    <source>
        <dbReference type="ARBA" id="ARBA00022448"/>
    </source>
</evidence>
<dbReference type="InterPro" id="IPR004324">
    <property type="entry name" value="FBT"/>
</dbReference>
<dbReference type="Gene3D" id="1.20.1250.20">
    <property type="entry name" value="MFS general substrate transporter like domains"/>
    <property type="match status" value="1"/>
</dbReference>
<gene>
    <name evidence="8" type="ORF">HPP92_027209</name>
</gene>
<sequence>MVCLSKSITLPSTVRTEKNTKADFPLLYLRSLNSSNLTIKRKAASSFRKAVLYLSDRPPPKVFVFDMRTCGGREGEKDNGCIGDRIWALCGFGFWIQGFRCFPWLAFNFHMAHSLNLSPSTLQMVQNVGNLPMVAKPLFGILSDAFYIGGAHRIPYISIGAFLQAFSWGILALITTDAGTFPTQMVCILFSNLGASVTEVASDALVVEFSKTRKAVELQSFTYAYLAVGALLGNLFGGFFLLKFAKPKFMFFIFAFLLTIQLALSITTKETSLHPAHDSIRLPARKSLKESLGEQFAHLVTAIRQTRILRPLLWIIASNMVVPLLSGSIFCFQTQCLVLDPFVIGLSKVVGQLIVLLNTALYNRYLKAIPMRRLIFGVQLFYALSFLSDLILVKQLNVAMGIPNDVYVLCISSLSESIAQFKTLPFTILFSRLCPSGCEGSLFAFLASALCLSSILSGVLGVGLASYLGVSPENYSSLPVGIVMQILAALLPLGWISYVPSVRNLEIKKG</sequence>
<evidence type="ECO:0000256" key="5">
    <source>
        <dbReference type="ARBA" id="ARBA00022989"/>
    </source>
</evidence>
<organism evidence="8 9">
    <name type="scientific">Vanilla planifolia</name>
    <name type="common">Vanilla</name>
    <dbReference type="NCBI Taxonomy" id="51239"/>
    <lineage>
        <taxon>Eukaryota</taxon>
        <taxon>Viridiplantae</taxon>
        <taxon>Streptophyta</taxon>
        <taxon>Embryophyta</taxon>
        <taxon>Tracheophyta</taxon>
        <taxon>Spermatophyta</taxon>
        <taxon>Magnoliopsida</taxon>
        <taxon>Liliopsida</taxon>
        <taxon>Asparagales</taxon>
        <taxon>Orchidaceae</taxon>
        <taxon>Vanilloideae</taxon>
        <taxon>Vanilleae</taxon>
        <taxon>Vanilla</taxon>
    </lineage>
</organism>
<keyword evidence="5 7" id="KW-1133">Transmembrane helix</keyword>
<feature type="transmembrane region" description="Helical" evidence="7">
    <location>
        <begin position="442"/>
        <end position="468"/>
    </location>
</feature>
<evidence type="ECO:0000256" key="7">
    <source>
        <dbReference type="SAM" id="Phobius"/>
    </source>
</evidence>
<evidence type="ECO:0000256" key="4">
    <source>
        <dbReference type="ARBA" id="ARBA00022692"/>
    </source>
</evidence>
<dbReference type="InterPro" id="IPR036259">
    <property type="entry name" value="MFS_trans_sf"/>
</dbReference>
<feature type="transmembrane region" description="Helical" evidence="7">
    <location>
        <begin position="222"/>
        <end position="242"/>
    </location>
</feature>
<keyword evidence="6 7" id="KW-0472">Membrane</keyword>
<evidence type="ECO:0000313" key="8">
    <source>
        <dbReference type="EMBL" id="KAG0449611.1"/>
    </source>
</evidence>
<name>A0A835PCH8_VANPL</name>
<dbReference type="PANTHER" id="PTHR31585:SF12">
    <property type="entry name" value="FOLATE-BIOPTERIN TRANSPORTER 9, CHLOROPLASTIC-RELATED"/>
    <property type="match status" value="1"/>
</dbReference>
<keyword evidence="3" id="KW-0813">Transport</keyword>
<evidence type="ECO:0000313" key="9">
    <source>
        <dbReference type="Proteomes" id="UP000639772"/>
    </source>
</evidence>
<evidence type="ECO:0000256" key="6">
    <source>
        <dbReference type="ARBA" id="ARBA00023136"/>
    </source>
</evidence>
<dbReference type="InterPro" id="IPR039309">
    <property type="entry name" value="BT1"/>
</dbReference>
<feature type="transmembrane region" description="Helical" evidence="7">
    <location>
        <begin position="154"/>
        <end position="175"/>
    </location>
</feature>
<dbReference type="EMBL" id="JADCNM010000172">
    <property type="protein sequence ID" value="KAG0449611.1"/>
    <property type="molecule type" value="Genomic_DNA"/>
</dbReference>
<dbReference type="Proteomes" id="UP000639772">
    <property type="component" value="Unassembled WGS sequence"/>
</dbReference>